<dbReference type="SUPFAM" id="SSF160544">
    <property type="entry name" value="EscU C-terminal domain-like"/>
    <property type="match status" value="1"/>
</dbReference>
<keyword evidence="3" id="KW-0813">Transport</keyword>
<dbReference type="EMBL" id="CP003746">
    <property type="protein sequence ID" value="AFU97283.1"/>
    <property type="molecule type" value="Genomic_DNA"/>
</dbReference>
<proteinExistence type="inferred from homology"/>
<evidence type="ECO:0000256" key="2">
    <source>
        <dbReference type="ARBA" id="ARBA00021622"/>
    </source>
</evidence>
<accession>K4KH66</accession>
<keyword evidence="3" id="KW-0653">Protein transport</keyword>
<sequence>MTDAEQELVAIQQAVALLYDGKSAPRLVAKGEHALAREIVELAHTHDIPLCDNAGLVALLMQLELDEEIPENLYLAVAHILAFAFELRGITPEDLR</sequence>
<evidence type="ECO:0000256" key="3">
    <source>
        <dbReference type="ARBA" id="ARBA00023225"/>
    </source>
</evidence>
<dbReference type="Pfam" id="PF01312">
    <property type="entry name" value="Bac_export_2"/>
    <property type="match status" value="1"/>
</dbReference>
<comment type="similarity">
    <text evidence="1">Belongs to the type III secretion exporter family.</text>
</comment>
<dbReference type="STRING" id="1117647.M5M_00230"/>
<name>K4KH66_SIMAS</name>
<gene>
    <name evidence="5" type="ordered locus">M5M_00230</name>
</gene>
<dbReference type="PANTHER" id="PTHR30531:SF12">
    <property type="entry name" value="FLAGELLAR BIOSYNTHETIC PROTEIN FLHB"/>
    <property type="match status" value="1"/>
</dbReference>
<dbReference type="GO" id="GO:0005886">
    <property type="term" value="C:plasma membrane"/>
    <property type="evidence" value="ECO:0007669"/>
    <property type="project" value="TreeGrafter"/>
</dbReference>
<dbReference type="eggNOG" id="COG2257">
    <property type="taxonomic scope" value="Bacteria"/>
</dbReference>
<dbReference type="OrthoDB" id="5244399at2"/>
<dbReference type="InterPro" id="IPR029025">
    <property type="entry name" value="T3SS_substrate_exporter_C"/>
</dbReference>
<evidence type="ECO:0000256" key="1">
    <source>
        <dbReference type="ARBA" id="ARBA00010690"/>
    </source>
</evidence>
<dbReference type="AlphaFoldDB" id="K4KH66"/>
<dbReference type="Proteomes" id="UP000000466">
    <property type="component" value="Chromosome"/>
</dbReference>
<evidence type="ECO:0000256" key="4">
    <source>
        <dbReference type="ARBA" id="ARBA00025078"/>
    </source>
</evidence>
<dbReference type="InterPro" id="IPR006135">
    <property type="entry name" value="T3SS_substrate_exporter"/>
</dbReference>
<reference evidence="5 6" key="1">
    <citation type="journal article" date="2013" name="Genome Announc.">
        <title>Complete genome sequence of Simiduia agarivorans SA1(T), a marine bacterium able to degrade a variety of polysaccharides.</title>
        <authorList>
            <person name="Lin S.Y."/>
            <person name="Shieh W.Y."/>
            <person name="Chen J.S."/>
            <person name="Tang S.L."/>
        </authorList>
    </citation>
    <scope>NUCLEOTIDE SEQUENCE [LARGE SCALE GENOMIC DNA]</scope>
    <source>
        <strain evidence="6">DSM 21679 / JCM 13881 / BCRC 17597 / SA1</strain>
    </source>
</reference>
<keyword evidence="3" id="KW-1006">Bacterial flagellum protein export</keyword>
<dbReference type="Gene3D" id="3.40.1690.10">
    <property type="entry name" value="secretion proteins EscU"/>
    <property type="match status" value="1"/>
</dbReference>
<organism evidence="5 6">
    <name type="scientific">Simiduia agarivorans (strain DSM 21679 / JCM 13881 / BCRC 17597 / SA1)</name>
    <dbReference type="NCBI Taxonomy" id="1117647"/>
    <lineage>
        <taxon>Bacteria</taxon>
        <taxon>Pseudomonadati</taxon>
        <taxon>Pseudomonadota</taxon>
        <taxon>Gammaproteobacteria</taxon>
        <taxon>Cellvibrionales</taxon>
        <taxon>Cellvibrionaceae</taxon>
        <taxon>Simiduia</taxon>
    </lineage>
</organism>
<dbReference type="GO" id="GO:0009306">
    <property type="term" value="P:protein secretion"/>
    <property type="evidence" value="ECO:0007669"/>
    <property type="project" value="InterPro"/>
</dbReference>
<evidence type="ECO:0000313" key="6">
    <source>
        <dbReference type="Proteomes" id="UP000000466"/>
    </source>
</evidence>
<keyword evidence="6" id="KW-1185">Reference proteome</keyword>
<comment type="function">
    <text evidence="4">Required for formation of the rod structure in the basal body of the flagellar apparatus. Together with FliI and FliH, may constitute the export apparatus of flagellin.</text>
</comment>
<dbReference type="RefSeq" id="WP_015045456.1">
    <property type="nucleotide sequence ID" value="NC_018868.3"/>
</dbReference>
<dbReference type="KEGG" id="saga:M5M_00230"/>
<dbReference type="HOGENOM" id="CLU_041013_4_0_6"/>
<evidence type="ECO:0000313" key="5">
    <source>
        <dbReference type="EMBL" id="AFU97283.1"/>
    </source>
</evidence>
<protein>
    <recommendedName>
        <fullName evidence="2">Flagellar biosynthetic protein FlhB</fullName>
    </recommendedName>
</protein>
<dbReference type="PANTHER" id="PTHR30531">
    <property type="entry name" value="FLAGELLAR BIOSYNTHETIC PROTEIN FLHB"/>
    <property type="match status" value="1"/>
</dbReference>